<dbReference type="InterPro" id="IPR020616">
    <property type="entry name" value="Thiolase_N"/>
</dbReference>
<dbReference type="Pfam" id="PF02803">
    <property type="entry name" value="Thiolase_C"/>
    <property type="match status" value="1"/>
</dbReference>
<dbReference type="PANTHER" id="PTHR18919:SF107">
    <property type="entry name" value="ACETYL-COA ACETYLTRANSFERASE, CYTOSOLIC"/>
    <property type="match status" value="1"/>
</dbReference>
<feature type="domain" description="Thiolase C-terminal" evidence="6">
    <location>
        <begin position="218"/>
        <end position="326"/>
    </location>
</feature>
<keyword evidence="3 4" id="KW-0012">Acyltransferase</keyword>
<dbReference type="InterPro" id="IPR002155">
    <property type="entry name" value="Thiolase"/>
</dbReference>
<dbReference type="WBParaSite" id="SMUV_0000255501-mRNA-1">
    <property type="protein sequence ID" value="SMUV_0000255501-mRNA-1"/>
    <property type="gene ID" value="SMUV_0000255501"/>
</dbReference>
<sequence>MSLKECKSLFIVAAKRTAFESYGGSLKDYSITDHAALEAANVKPDSVDHIIFSNVIQSAKDAIYLALHVGLRLGIPESVPALIVNRLCGSGFQAIINAILINGASVVLAGGTENMSQAPFAVFRNIRFGSKLGTQYDLTKKLGAMYNITPEQADNFALRSQTLWKKGYLITFTLMKFFQINEHPRLTTAEAQLLKGIADGVAALVIAKYDPKIFYINPLVWVAAWYTVDVDPSIMGFGPVPVIHVKVKLEIRVNEAFVPQVLAVQGELKIPEEKLNFNGGAVALSYALAASGARTLHPFNLRNEVIKYGIGSACIGGGQGVTILLETP</sequence>
<evidence type="ECO:0000259" key="6">
    <source>
        <dbReference type="Pfam" id="PF02803"/>
    </source>
</evidence>
<dbReference type="InterPro" id="IPR016039">
    <property type="entry name" value="Thiolase-like"/>
</dbReference>
<evidence type="ECO:0000313" key="7">
    <source>
        <dbReference type="Proteomes" id="UP000046393"/>
    </source>
</evidence>
<dbReference type="InterPro" id="IPR020617">
    <property type="entry name" value="Thiolase_C"/>
</dbReference>
<dbReference type="GO" id="GO:0003985">
    <property type="term" value="F:acetyl-CoA C-acetyltransferase activity"/>
    <property type="evidence" value="ECO:0007669"/>
    <property type="project" value="TreeGrafter"/>
</dbReference>
<reference evidence="8" key="1">
    <citation type="submission" date="2017-02" db="UniProtKB">
        <authorList>
            <consortium name="WormBaseParasite"/>
        </authorList>
    </citation>
    <scope>IDENTIFICATION</scope>
</reference>
<dbReference type="Gene3D" id="3.40.47.10">
    <property type="match status" value="3"/>
</dbReference>
<dbReference type="GO" id="GO:0005739">
    <property type="term" value="C:mitochondrion"/>
    <property type="evidence" value="ECO:0007669"/>
    <property type="project" value="TreeGrafter"/>
</dbReference>
<protein>
    <submittedName>
        <fullName evidence="8">Thiolase_N domain-containing protein</fullName>
    </submittedName>
</protein>
<dbReference type="STRING" id="451379.A0A0N5AEA6"/>
<keyword evidence="2 4" id="KW-0808">Transferase</keyword>
<dbReference type="SUPFAM" id="SSF53901">
    <property type="entry name" value="Thiolase-like"/>
    <property type="match status" value="2"/>
</dbReference>
<evidence type="ECO:0000259" key="5">
    <source>
        <dbReference type="Pfam" id="PF00108"/>
    </source>
</evidence>
<feature type="domain" description="Thiolase N-terminal" evidence="5">
    <location>
        <begin position="10"/>
        <end position="166"/>
    </location>
</feature>
<evidence type="ECO:0000256" key="1">
    <source>
        <dbReference type="ARBA" id="ARBA00010982"/>
    </source>
</evidence>
<dbReference type="CDD" id="cd00751">
    <property type="entry name" value="thiolase"/>
    <property type="match status" value="1"/>
</dbReference>
<proteinExistence type="inferred from homology"/>
<dbReference type="Proteomes" id="UP000046393">
    <property type="component" value="Unplaced"/>
</dbReference>
<comment type="similarity">
    <text evidence="1 4">Belongs to the thiolase-like superfamily. Thiolase family.</text>
</comment>
<evidence type="ECO:0000256" key="3">
    <source>
        <dbReference type="ARBA" id="ARBA00023315"/>
    </source>
</evidence>
<accession>A0A0N5AEA6</accession>
<keyword evidence="7" id="KW-1185">Reference proteome</keyword>
<name>A0A0N5AEA6_9BILA</name>
<evidence type="ECO:0000313" key="8">
    <source>
        <dbReference type="WBParaSite" id="SMUV_0000255501-mRNA-1"/>
    </source>
</evidence>
<dbReference type="PANTHER" id="PTHR18919">
    <property type="entry name" value="ACETYL-COA C-ACYLTRANSFERASE"/>
    <property type="match status" value="1"/>
</dbReference>
<dbReference type="Pfam" id="PF00108">
    <property type="entry name" value="Thiolase_N"/>
    <property type="match status" value="1"/>
</dbReference>
<evidence type="ECO:0000256" key="4">
    <source>
        <dbReference type="RuleBase" id="RU003557"/>
    </source>
</evidence>
<dbReference type="AlphaFoldDB" id="A0A0N5AEA6"/>
<organism evidence="7 8">
    <name type="scientific">Syphacia muris</name>
    <dbReference type="NCBI Taxonomy" id="451379"/>
    <lineage>
        <taxon>Eukaryota</taxon>
        <taxon>Metazoa</taxon>
        <taxon>Ecdysozoa</taxon>
        <taxon>Nematoda</taxon>
        <taxon>Chromadorea</taxon>
        <taxon>Rhabditida</taxon>
        <taxon>Spirurina</taxon>
        <taxon>Oxyuridomorpha</taxon>
        <taxon>Oxyuroidea</taxon>
        <taxon>Oxyuridae</taxon>
        <taxon>Syphacia</taxon>
    </lineage>
</organism>
<evidence type="ECO:0000256" key="2">
    <source>
        <dbReference type="ARBA" id="ARBA00022679"/>
    </source>
</evidence>
<dbReference type="GO" id="GO:0006635">
    <property type="term" value="P:fatty acid beta-oxidation"/>
    <property type="evidence" value="ECO:0007669"/>
    <property type="project" value="TreeGrafter"/>
</dbReference>